<dbReference type="InterPro" id="IPR036396">
    <property type="entry name" value="Cyt_P450_sf"/>
</dbReference>
<dbReference type="CDD" id="cd11040">
    <property type="entry name" value="CYP7_CYP8-like"/>
    <property type="match status" value="1"/>
</dbReference>
<dbReference type="InterPro" id="IPR001128">
    <property type="entry name" value="Cyt_P450"/>
</dbReference>
<gene>
    <name evidence="7" type="ORF">BDV96DRAFT_486313</name>
</gene>
<dbReference type="GO" id="GO:0020037">
    <property type="term" value="F:heme binding"/>
    <property type="evidence" value="ECO:0007669"/>
    <property type="project" value="InterPro"/>
</dbReference>
<evidence type="ECO:0000256" key="2">
    <source>
        <dbReference type="ARBA" id="ARBA00010617"/>
    </source>
</evidence>
<protein>
    <submittedName>
        <fullName evidence="7">Putative 25-hydroxycholesterol 7-alpha-hydroxylase</fullName>
    </submittedName>
</protein>
<dbReference type="Pfam" id="PF00067">
    <property type="entry name" value="p450"/>
    <property type="match status" value="1"/>
</dbReference>
<dbReference type="GO" id="GO:0004497">
    <property type="term" value="F:monooxygenase activity"/>
    <property type="evidence" value="ECO:0007669"/>
    <property type="project" value="UniProtKB-KW"/>
</dbReference>
<dbReference type="PROSITE" id="PS00086">
    <property type="entry name" value="CYTOCHROME_P450"/>
    <property type="match status" value="1"/>
</dbReference>
<dbReference type="PANTHER" id="PTHR47582:SF1">
    <property type="entry name" value="P450, PUTATIVE (EUROFUNG)-RELATED"/>
    <property type="match status" value="1"/>
</dbReference>
<dbReference type="InterPro" id="IPR002403">
    <property type="entry name" value="Cyt_P450_E_grp-IV"/>
</dbReference>
<evidence type="ECO:0000313" key="8">
    <source>
        <dbReference type="Proteomes" id="UP000799770"/>
    </source>
</evidence>
<sequence>DKYDLPIYTLRLPGTRIYVVNSTNLIPAVQRQARVLDFAPVEARAAINVMGATPAGKEILNLERDGVGKHAYAIEFDKAIHPAVTAGVNLDAMNRLSVQKVSKFLDTLASHESQALKLFEWVRENIAWATTEAVYGPKNPFRDPEILAAFGKFEPGIVTLLLQILPSILAKESIQAREKIVKAFMDYFGTGSHEQGSALVRARFQHSAGYNVSIEDTARFELGGAVAILTNTIPSAFWVLWHIVSDAAALEECRSELYRLCKIQDDTVIIDITEVKTSCPMLLSTLQEVLRVHGTGTSVRIVQEDHLLNDKYLLKKGGTLMIPGPVQHSAKSVYGESVNEFNHKRFVRTSGKRLNPVGFRGFGGGSTLCPGRHFASTEIIAFVALMVLRFDVKPKSGTWVRPTTDKAGMQATVPPPDVDIEVEVTLREGELSGKRWDAILTGSDKTLAIVAEDVDQN</sequence>
<keyword evidence="4 5" id="KW-0408">Iron</keyword>
<evidence type="ECO:0000256" key="1">
    <source>
        <dbReference type="ARBA" id="ARBA00001971"/>
    </source>
</evidence>
<keyword evidence="6" id="KW-0503">Monooxygenase</keyword>
<dbReference type="InterPro" id="IPR053007">
    <property type="entry name" value="CYP450_monoxygenase_sec-met"/>
</dbReference>
<keyword evidence="5 6" id="KW-0349">Heme</keyword>
<evidence type="ECO:0000313" key="7">
    <source>
        <dbReference type="EMBL" id="KAF2119897.1"/>
    </source>
</evidence>
<dbReference type="GO" id="GO:0005506">
    <property type="term" value="F:iron ion binding"/>
    <property type="evidence" value="ECO:0007669"/>
    <property type="project" value="InterPro"/>
</dbReference>
<dbReference type="EMBL" id="ML977314">
    <property type="protein sequence ID" value="KAF2119897.1"/>
    <property type="molecule type" value="Genomic_DNA"/>
</dbReference>
<feature type="binding site" description="axial binding residue" evidence="5">
    <location>
        <position position="369"/>
    </location>
    <ligand>
        <name>heme</name>
        <dbReference type="ChEBI" id="CHEBI:30413"/>
    </ligand>
    <ligandPart>
        <name>Fe</name>
        <dbReference type="ChEBI" id="CHEBI:18248"/>
    </ligandPart>
</feature>
<evidence type="ECO:0000256" key="3">
    <source>
        <dbReference type="ARBA" id="ARBA00022723"/>
    </source>
</evidence>
<accession>A0A6A5ZM35</accession>
<dbReference type="Gene3D" id="1.10.630.10">
    <property type="entry name" value="Cytochrome P450"/>
    <property type="match status" value="1"/>
</dbReference>
<feature type="non-terminal residue" evidence="7">
    <location>
        <position position="1"/>
    </location>
</feature>
<dbReference type="SUPFAM" id="SSF48264">
    <property type="entry name" value="Cytochrome P450"/>
    <property type="match status" value="1"/>
</dbReference>
<proteinExistence type="inferred from homology"/>
<dbReference type="PRINTS" id="PR00465">
    <property type="entry name" value="EP450IV"/>
</dbReference>
<dbReference type="PANTHER" id="PTHR47582">
    <property type="entry name" value="P450, PUTATIVE (EUROFUNG)-RELATED"/>
    <property type="match status" value="1"/>
</dbReference>
<dbReference type="Proteomes" id="UP000799770">
    <property type="component" value="Unassembled WGS sequence"/>
</dbReference>
<organism evidence="7 8">
    <name type="scientific">Lophiotrema nucula</name>
    <dbReference type="NCBI Taxonomy" id="690887"/>
    <lineage>
        <taxon>Eukaryota</taxon>
        <taxon>Fungi</taxon>
        <taxon>Dikarya</taxon>
        <taxon>Ascomycota</taxon>
        <taxon>Pezizomycotina</taxon>
        <taxon>Dothideomycetes</taxon>
        <taxon>Pleosporomycetidae</taxon>
        <taxon>Pleosporales</taxon>
        <taxon>Lophiotremataceae</taxon>
        <taxon>Lophiotrema</taxon>
    </lineage>
</organism>
<keyword evidence="8" id="KW-1185">Reference proteome</keyword>
<evidence type="ECO:0000256" key="5">
    <source>
        <dbReference type="PIRSR" id="PIRSR602403-1"/>
    </source>
</evidence>
<name>A0A6A5ZM35_9PLEO</name>
<dbReference type="InterPro" id="IPR017972">
    <property type="entry name" value="Cyt_P450_CS"/>
</dbReference>
<keyword evidence="6" id="KW-0560">Oxidoreductase</keyword>
<keyword evidence="3 5" id="KW-0479">Metal-binding</keyword>
<comment type="similarity">
    <text evidence="2 6">Belongs to the cytochrome P450 family.</text>
</comment>
<dbReference type="AlphaFoldDB" id="A0A6A5ZM35"/>
<dbReference type="OrthoDB" id="1470350at2759"/>
<reference evidence="7" key="1">
    <citation type="journal article" date="2020" name="Stud. Mycol.">
        <title>101 Dothideomycetes genomes: a test case for predicting lifestyles and emergence of pathogens.</title>
        <authorList>
            <person name="Haridas S."/>
            <person name="Albert R."/>
            <person name="Binder M."/>
            <person name="Bloem J."/>
            <person name="Labutti K."/>
            <person name="Salamov A."/>
            <person name="Andreopoulos B."/>
            <person name="Baker S."/>
            <person name="Barry K."/>
            <person name="Bills G."/>
            <person name="Bluhm B."/>
            <person name="Cannon C."/>
            <person name="Castanera R."/>
            <person name="Culley D."/>
            <person name="Daum C."/>
            <person name="Ezra D."/>
            <person name="Gonzalez J."/>
            <person name="Henrissat B."/>
            <person name="Kuo A."/>
            <person name="Liang C."/>
            <person name="Lipzen A."/>
            <person name="Lutzoni F."/>
            <person name="Magnuson J."/>
            <person name="Mondo S."/>
            <person name="Nolan M."/>
            <person name="Ohm R."/>
            <person name="Pangilinan J."/>
            <person name="Park H.-J."/>
            <person name="Ramirez L."/>
            <person name="Alfaro M."/>
            <person name="Sun H."/>
            <person name="Tritt A."/>
            <person name="Yoshinaga Y."/>
            <person name="Zwiers L.-H."/>
            <person name="Turgeon B."/>
            <person name="Goodwin S."/>
            <person name="Spatafora J."/>
            <person name="Crous P."/>
            <person name="Grigoriev I."/>
        </authorList>
    </citation>
    <scope>NUCLEOTIDE SEQUENCE</scope>
    <source>
        <strain evidence="7">CBS 627.86</strain>
    </source>
</reference>
<dbReference type="GO" id="GO:0016705">
    <property type="term" value="F:oxidoreductase activity, acting on paired donors, with incorporation or reduction of molecular oxygen"/>
    <property type="evidence" value="ECO:0007669"/>
    <property type="project" value="InterPro"/>
</dbReference>
<evidence type="ECO:0000256" key="6">
    <source>
        <dbReference type="RuleBase" id="RU000461"/>
    </source>
</evidence>
<evidence type="ECO:0000256" key="4">
    <source>
        <dbReference type="ARBA" id="ARBA00023004"/>
    </source>
</evidence>
<comment type="cofactor">
    <cofactor evidence="1 5">
        <name>heme</name>
        <dbReference type="ChEBI" id="CHEBI:30413"/>
    </cofactor>
</comment>